<evidence type="ECO:0000256" key="1">
    <source>
        <dbReference type="ARBA" id="ARBA00023015"/>
    </source>
</evidence>
<keyword evidence="2" id="KW-0804">Transcription</keyword>
<protein>
    <submittedName>
        <fullName evidence="6">Zf-HC2 domain-containing protein</fullName>
    </submittedName>
</protein>
<evidence type="ECO:0000256" key="3">
    <source>
        <dbReference type="SAM" id="MobiDB-lite"/>
    </source>
</evidence>
<dbReference type="RefSeq" id="WP_208273504.1">
    <property type="nucleotide sequence ID" value="NZ_BAAAGM010000020.1"/>
</dbReference>
<comment type="caution">
    <text evidence="6">The sequence shown here is derived from an EMBL/GenBank/DDBJ whole genome shotgun (WGS) entry which is preliminary data.</text>
</comment>
<name>A0ABS3REV9_9ACTN</name>
<feature type="compositionally biased region" description="Low complexity" evidence="3">
    <location>
        <begin position="137"/>
        <end position="163"/>
    </location>
</feature>
<evidence type="ECO:0000259" key="5">
    <source>
        <dbReference type="Pfam" id="PF13490"/>
    </source>
</evidence>
<feature type="region of interest" description="Disordered" evidence="3">
    <location>
        <begin position="134"/>
        <end position="167"/>
    </location>
</feature>
<sequence length="263" mass="27539">MNECADVRTALGVYVVGAIDPAERARVDAHLEGCPACRDELAGLAGLPALLGRVEEAQLEQVAGPGRAAAPDPEFLDGLLARAAERRRGRLGPLGRRAGGRGRVIRWAPLAAAACLLLVAGALFGGFVLPSGGGGRTASPPAGSPPAASASPEPEPETTLSPAGRGERIVAVNPDNKIKGVVFLQRKEWGTQVELYLSGVPKGEHCRMMVIARDGRRDAIGSWSVPYDTGYGDYHGSTMFPRGQLYSFEIVGLDGKPLLTIPT</sequence>
<reference evidence="6 7" key="1">
    <citation type="submission" date="2021-03" db="EMBL/GenBank/DDBJ databases">
        <authorList>
            <person name="Kanchanasin P."/>
            <person name="Saeng-In P."/>
            <person name="Phongsopitanun W."/>
            <person name="Yuki M."/>
            <person name="Kudo T."/>
            <person name="Ohkuma M."/>
            <person name="Tanasupawat S."/>
        </authorList>
    </citation>
    <scope>NUCLEOTIDE SEQUENCE [LARGE SCALE GENOMIC DNA]</scope>
    <source>
        <strain evidence="6 7">L46</strain>
    </source>
</reference>
<dbReference type="Proteomes" id="UP000666915">
    <property type="component" value="Unassembled WGS sequence"/>
</dbReference>
<dbReference type="Pfam" id="PF13490">
    <property type="entry name" value="zf-HC2"/>
    <property type="match status" value="1"/>
</dbReference>
<gene>
    <name evidence="6" type="ORF">J4557_45335</name>
</gene>
<evidence type="ECO:0000256" key="4">
    <source>
        <dbReference type="SAM" id="Phobius"/>
    </source>
</evidence>
<keyword evidence="4" id="KW-1133">Transmembrane helix</keyword>
<dbReference type="InterPro" id="IPR041916">
    <property type="entry name" value="Anti_sigma_zinc_sf"/>
</dbReference>
<accession>A0ABS3REV9</accession>
<keyword evidence="4" id="KW-0812">Transmembrane</keyword>
<proteinExistence type="predicted"/>
<keyword evidence="7" id="KW-1185">Reference proteome</keyword>
<evidence type="ECO:0000313" key="6">
    <source>
        <dbReference type="EMBL" id="MBO2444764.1"/>
    </source>
</evidence>
<evidence type="ECO:0000313" key="7">
    <source>
        <dbReference type="Proteomes" id="UP000666915"/>
    </source>
</evidence>
<organism evidence="6 7">
    <name type="scientific">Actinomadura nitritigenes</name>
    <dbReference type="NCBI Taxonomy" id="134602"/>
    <lineage>
        <taxon>Bacteria</taxon>
        <taxon>Bacillati</taxon>
        <taxon>Actinomycetota</taxon>
        <taxon>Actinomycetes</taxon>
        <taxon>Streptosporangiales</taxon>
        <taxon>Thermomonosporaceae</taxon>
        <taxon>Actinomadura</taxon>
    </lineage>
</organism>
<dbReference type="EMBL" id="JAGEOK010000052">
    <property type="protein sequence ID" value="MBO2444764.1"/>
    <property type="molecule type" value="Genomic_DNA"/>
</dbReference>
<evidence type="ECO:0000256" key="2">
    <source>
        <dbReference type="ARBA" id="ARBA00023163"/>
    </source>
</evidence>
<feature type="transmembrane region" description="Helical" evidence="4">
    <location>
        <begin position="107"/>
        <end position="129"/>
    </location>
</feature>
<dbReference type="Gene3D" id="1.10.10.1320">
    <property type="entry name" value="Anti-sigma factor, zinc-finger domain"/>
    <property type="match status" value="1"/>
</dbReference>
<feature type="domain" description="Putative zinc-finger" evidence="5">
    <location>
        <begin position="4"/>
        <end position="38"/>
    </location>
</feature>
<keyword evidence="1" id="KW-0805">Transcription regulation</keyword>
<dbReference type="InterPro" id="IPR027383">
    <property type="entry name" value="Znf_put"/>
</dbReference>
<keyword evidence="4" id="KW-0472">Membrane</keyword>